<proteinExistence type="inferred from homology"/>
<dbReference type="GO" id="GO:0006508">
    <property type="term" value="P:proteolysis"/>
    <property type="evidence" value="ECO:0007669"/>
    <property type="project" value="UniProtKB-KW"/>
</dbReference>
<feature type="domain" description="NlpC/P60" evidence="7">
    <location>
        <begin position="710"/>
        <end position="834"/>
    </location>
</feature>
<dbReference type="AlphaFoldDB" id="A0A7W8M6J6"/>
<evidence type="ECO:0000313" key="9">
    <source>
        <dbReference type="Proteomes" id="UP000543642"/>
    </source>
</evidence>
<feature type="compositionally biased region" description="Basic and acidic residues" evidence="5">
    <location>
        <begin position="31"/>
        <end position="51"/>
    </location>
</feature>
<keyword evidence="3 8" id="KW-0378">Hydrolase</keyword>
<organism evidence="8 9">
    <name type="scientific">Catenibacillus scindens</name>
    <dbReference type="NCBI Taxonomy" id="673271"/>
    <lineage>
        <taxon>Bacteria</taxon>
        <taxon>Bacillati</taxon>
        <taxon>Bacillota</taxon>
        <taxon>Clostridia</taxon>
        <taxon>Lachnospirales</taxon>
        <taxon>Lachnospiraceae</taxon>
        <taxon>Catenibacillus</taxon>
    </lineage>
</organism>
<dbReference type="PANTHER" id="PTHR47053">
    <property type="entry name" value="MUREIN DD-ENDOPEPTIDASE MEPH-RELATED"/>
    <property type="match status" value="1"/>
</dbReference>
<feature type="region of interest" description="Disordered" evidence="5">
    <location>
        <begin position="1"/>
        <end position="174"/>
    </location>
</feature>
<gene>
    <name evidence="8" type="ORF">HNP82_002582</name>
</gene>
<keyword evidence="9" id="KW-1185">Reference proteome</keyword>
<dbReference type="SUPFAM" id="SSF54001">
    <property type="entry name" value="Cysteine proteinases"/>
    <property type="match status" value="1"/>
</dbReference>
<dbReference type="Gene3D" id="2.70.70.10">
    <property type="entry name" value="Glucose Permease (Domain IIA)"/>
    <property type="match status" value="1"/>
</dbReference>
<evidence type="ECO:0000256" key="5">
    <source>
        <dbReference type="SAM" id="MobiDB-lite"/>
    </source>
</evidence>
<dbReference type="Pfam" id="PF00877">
    <property type="entry name" value="NLPC_P60"/>
    <property type="match status" value="1"/>
</dbReference>
<dbReference type="SUPFAM" id="SSF51261">
    <property type="entry name" value="Duplicated hybrid motif"/>
    <property type="match status" value="1"/>
</dbReference>
<reference evidence="8 9" key="1">
    <citation type="submission" date="2020-08" db="EMBL/GenBank/DDBJ databases">
        <title>Genomic Encyclopedia of Type Strains, Phase IV (KMG-IV): sequencing the most valuable type-strain genomes for metagenomic binning, comparative biology and taxonomic classification.</title>
        <authorList>
            <person name="Goeker M."/>
        </authorList>
    </citation>
    <scope>NUCLEOTIDE SEQUENCE [LARGE SCALE GENOMIC DNA]</scope>
    <source>
        <strain evidence="8 9">DSM 106146</strain>
    </source>
</reference>
<dbReference type="InterPro" id="IPR000064">
    <property type="entry name" value="NLP_P60_dom"/>
</dbReference>
<protein>
    <submittedName>
        <fullName evidence="8">Murein DD-endopeptidase MepM/ murein hydrolase activator NlpD</fullName>
    </submittedName>
</protein>
<evidence type="ECO:0000313" key="8">
    <source>
        <dbReference type="EMBL" id="MBB5265436.1"/>
    </source>
</evidence>
<dbReference type="Gene3D" id="3.90.1720.10">
    <property type="entry name" value="endopeptidase domain like (from Nostoc punctiforme)"/>
    <property type="match status" value="1"/>
</dbReference>
<keyword evidence="6" id="KW-0812">Transmembrane</keyword>
<feature type="compositionally biased region" description="Basic and acidic residues" evidence="5">
    <location>
        <begin position="159"/>
        <end position="170"/>
    </location>
</feature>
<dbReference type="EMBL" id="JACHFW010000011">
    <property type="protein sequence ID" value="MBB5265436.1"/>
    <property type="molecule type" value="Genomic_DNA"/>
</dbReference>
<name>A0A7W8M6J6_9FIRM</name>
<keyword evidence="4" id="KW-0788">Thiol protease</keyword>
<dbReference type="NCBIfam" id="NF045974">
    <property type="entry name" value="conju_CD1108"/>
    <property type="match status" value="1"/>
</dbReference>
<keyword evidence="6" id="KW-1133">Transmembrane helix</keyword>
<sequence length="836" mass="92092">MPRDEEFRAKEKKFHKMTRDGLVERGAASGEETRISGREQDFDLRQARDSPDSLEDLSAKARHTRQQKQKAGDNPQAESVENGEASPLEDSQPQAHEDAPREEPREKPGSRRSRHQQKFSESSSASEAAAEQPRTSKLQFAEDELPPDAPGKKLVKARQKAERTARKLEQAEGNLPARRKLRLEVEPDAATGNAKRRLKFEKEVISQPEHIKGAKPLRPVKKGANAAIGYAHKKIYENEHENVGIEAAHRTELVAEGGLRALNHRRKTSPYRKVARLQKKTVKTRARAAYQQALHDNPKLQSNVFSRMWQKHRLKREYAKAARTARRTGQAAGKTAAVTKKAGGAVGRFASRHPALCLMAALLFLIVVLIFSLFSSCSSIGTGGAGAIAASSYTAEDQDINNAELVYTEWETDLQMQIDNAEADHPGYDEYRYHVGNIGHNPFELMGFLTASYQAFQYEDIEVVLQEIFAEQYSLEFVEEVETRTRTETRTDPSTGETYEVEVTYEWRILNINLTAKSFTDVIAARMDTEQAQLFNILMMTKGNRQYVSNVFGDTNWLPYVTSYYGYRVHPISGEKNYHKAVDIGMPQGTEILAGHDGVVTQAGEAGSYGLIVVLEGAMEDGRTLTTKYAHCSELLVSAGQEVKQGDVIAKVGSTGDSTGPHLHLEVLVDGQYLNPLYFTDTGDHTGTSLIPGSAGGPEIPAYPGAPMGDGDYAALITEAQKHLGKPYVFGASGPNSFDCSGFVSYVLNQSGVASVGRSTAQGLFNMSTPVSRENAQPGDLIFFTGTYSAGTPVTHVGIYIGNGQMIHAGDPVQYANINTSYWTEHFYAFGRISTN</sequence>
<evidence type="ECO:0000256" key="6">
    <source>
        <dbReference type="SAM" id="Phobius"/>
    </source>
</evidence>
<dbReference type="PROSITE" id="PS51935">
    <property type="entry name" value="NLPC_P60"/>
    <property type="match status" value="1"/>
</dbReference>
<evidence type="ECO:0000256" key="3">
    <source>
        <dbReference type="ARBA" id="ARBA00022801"/>
    </source>
</evidence>
<dbReference type="PANTHER" id="PTHR47053:SF1">
    <property type="entry name" value="MUREIN DD-ENDOPEPTIDASE MEPH-RELATED"/>
    <property type="match status" value="1"/>
</dbReference>
<evidence type="ECO:0000256" key="1">
    <source>
        <dbReference type="ARBA" id="ARBA00007074"/>
    </source>
</evidence>
<dbReference type="InterPro" id="IPR011055">
    <property type="entry name" value="Dup_hybrid_motif"/>
</dbReference>
<keyword evidence="2" id="KW-0645">Protease</keyword>
<evidence type="ECO:0000256" key="4">
    <source>
        <dbReference type="ARBA" id="ARBA00022807"/>
    </source>
</evidence>
<dbReference type="Proteomes" id="UP000543642">
    <property type="component" value="Unassembled WGS sequence"/>
</dbReference>
<dbReference type="GO" id="GO:0008234">
    <property type="term" value="F:cysteine-type peptidase activity"/>
    <property type="evidence" value="ECO:0007669"/>
    <property type="project" value="UniProtKB-KW"/>
</dbReference>
<dbReference type="InterPro" id="IPR016047">
    <property type="entry name" value="M23ase_b-sheet_dom"/>
</dbReference>
<dbReference type="Pfam" id="PF01551">
    <property type="entry name" value="Peptidase_M23"/>
    <property type="match status" value="1"/>
</dbReference>
<keyword evidence="6" id="KW-0472">Membrane</keyword>
<dbReference type="InterPro" id="IPR038765">
    <property type="entry name" value="Papain-like_cys_pep_sf"/>
</dbReference>
<evidence type="ECO:0000259" key="7">
    <source>
        <dbReference type="PROSITE" id="PS51935"/>
    </source>
</evidence>
<dbReference type="CDD" id="cd12797">
    <property type="entry name" value="M23_peptidase"/>
    <property type="match status" value="1"/>
</dbReference>
<dbReference type="InterPro" id="IPR051202">
    <property type="entry name" value="Peptidase_C40"/>
</dbReference>
<feature type="transmembrane region" description="Helical" evidence="6">
    <location>
        <begin position="355"/>
        <end position="374"/>
    </location>
</feature>
<comment type="similarity">
    <text evidence="1">Belongs to the peptidase C40 family.</text>
</comment>
<feature type="compositionally biased region" description="Low complexity" evidence="5">
    <location>
        <begin position="120"/>
        <end position="131"/>
    </location>
</feature>
<evidence type="ECO:0000256" key="2">
    <source>
        <dbReference type="ARBA" id="ARBA00022670"/>
    </source>
</evidence>
<accession>A0A7W8M6J6</accession>
<comment type="caution">
    <text evidence="8">The sequence shown here is derived from an EMBL/GenBank/DDBJ whole genome shotgun (WGS) entry which is preliminary data.</text>
</comment>
<feature type="compositionally biased region" description="Basic and acidic residues" evidence="5">
    <location>
        <begin position="95"/>
        <end position="109"/>
    </location>
</feature>